<name>Q09F74_TETPR</name>
<protein>
    <submittedName>
        <fullName evidence="2">Ymf74</fullName>
    </submittedName>
</protein>
<feature type="transmembrane region" description="Helical" evidence="1">
    <location>
        <begin position="117"/>
        <end position="140"/>
    </location>
</feature>
<geneLocation type="mitochondrion" evidence="2"/>
<dbReference type="GeneID" id="4271476"/>
<reference evidence="2" key="1">
    <citation type="journal article" date="2007" name="PLoS ONE">
        <title>Complete mitochondrial genome sequence of three tetrahymena species reveals mutation hot spots and accelerated nonsynonymous substitutions in Ymf genes.</title>
        <authorList>
            <person name="Moradian M.M."/>
            <person name="Beglaryan D."/>
            <person name="Skozylas J.M."/>
            <person name="Kerikorian V."/>
        </authorList>
    </citation>
    <scope>NUCLEOTIDE SEQUENCE</scope>
    <source>
        <strain evidence="2">RP</strain>
    </source>
</reference>
<dbReference type="EMBL" id="DQ927304">
    <property type="protein sequence ID" value="ABI51677.1"/>
    <property type="molecule type" value="Genomic_DNA"/>
</dbReference>
<dbReference type="AlphaFoldDB" id="Q09F74"/>
<gene>
    <name evidence="2" type="primary">ymf74</name>
</gene>
<evidence type="ECO:0000256" key="1">
    <source>
        <dbReference type="SAM" id="Phobius"/>
    </source>
</evidence>
<evidence type="ECO:0000313" key="2">
    <source>
        <dbReference type="EMBL" id="ABI51677.1"/>
    </source>
</evidence>
<accession>Q09F74</accession>
<organism evidence="2">
    <name type="scientific">Tetrahymena paravorax</name>
    <dbReference type="NCBI Taxonomy" id="5905"/>
    <lineage>
        <taxon>Eukaryota</taxon>
        <taxon>Sar</taxon>
        <taxon>Alveolata</taxon>
        <taxon>Ciliophora</taxon>
        <taxon>Intramacronucleata</taxon>
        <taxon>Oligohymenophorea</taxon>
        <taxon>Hymenostomatida</taxon>
        <taxon>Tetrahymenina</taxon>
        <taxon>Tetrahymenidae</taxon>
        <taxon>Tetrahymena</taxon>
    </lineage>
</organism>
<keyword evidence="1" id="KW-0472">Membrane</keyword>
<keyword evidence="2" id="KW-0496">Mitochondrion</keyword>
<keyword evidence="1" id="KW-0812">Transmembrane</keyword>
<proteinExistence type="predicted"/>
<dbReference type="RefSeq" id="YP_740768.1">
    <property type="nucleotide sequence ID" value="NC_008338.1"/>
</dbReference>
<keyword evidence="1" id="KW-1133">Transmembrane helix</keyword>
<sequence>MSKFRNFKIFLKNYNKLNLLNKIYLSILNVNFKIKNHLNTNNNIYLNTISHGLNLKYDLLQTQIIEKNNLIYNNYKKINILNYNKNIEITQIFKFYSIINENIILIEKSLNYDIFDFFYFNIFIFNNFLKLFYLNSYLFILNKI</sequence>